<gene>
    <name evidence="2" type="ORF">GCM10007043_06260</name>
</gene>
<feature type="domain" description="AMP-dependent synthetase/ligase" evidence="1">
    <location>
        <begin position="9"/>
        <end position="121"/>
    </location>
</feature>
<dbReference type="Gene3D" id="3.40.50.12780">
    <property type="entry name" value="N-terminal domain of ligase-like"/>
    <property type="match status" value="1"/>
</dbReference>
<accession>A0A8J3F9T9</accession>
<evidence type="ECO:0000313" key="3">
    <source>
        <dbReference type="Proteomes" id="UP000637720"/>
    </source>
</evidence>
<dbReference type="Pfam" id="PF00501">
    <property type="entry name" value="AMP-binding"/>
    <property type="match status" value="1"/>
</dbReference>
<evidence type="ECO:0000259" key="1">
    <source>
        <dbReference type="Pfam" id="PF00501"/>
    </source>
</evidence>
<name>A0A8J3F9T9_9BACI</name>
<dbReference type="SUPFAM" id="SSF56801">
    <property type="entry name" value="Acetyl-CoA synthetase-like"/>
    <property type="match status" value="1"/>
</dbReference>
<keyword evidence="3" id="KW-1185">Reference proteome</keyword>
<dbReference type="EMBL" id="BMOF01000007">
    <property type="protein sequence ID" value="GGJ95194.1"/>
    <property type="molecule type" value="Genomic_DNA"/>
</dbReference>
<comment type="caution">
    <text evidence="2">The sequence shown here is derived from an EMBL/GenBank/DDBJ whole genome shotgun (WGS) entry which is preliminary data.</text>
</comment>
<organism evidence="2 3">
    <name type="scientific">Calditerricola satsumensis</name>
    <dbReference type="NCBI Taxonomy" id="373054"/>
    <lineage>
        <taxon>Bacteria</taxon>
        <taxon>Bacillati</taxon>
        <taxon>Bacillota</taxon>
        <taxon>Bacilli</taxon>
        <taxon>Bacillales</taxon>
        <taxon>Bacillaceae</taxon>
        <taxon>Calditerricola</taxon>
    </lineage>
</organism>
<proteinExistence type="predicted"/>
<dbReference type="AlphaFoldDB" id="A0A8J3F9T9"/>
<protein>
    <recommendedName>
        <fullName evidence="1">AMP-dependent synthetase/ligase domain-containing protein</fullName>
    </recommendedName>
</protein>
<dbReference type="PANTHER" id="PTHR43767">
    <property type="entry name" value="LONG-CHAIN-FATTY-ACID--COA LIGASE"/>
    <property type="match status" value="1"/>
</dbReference>
<dbReference type="InterPro" id="IPR050237">
    <property type="entry name" value="ATP-dep_AMP-bd_enzyme"/>
</dbReference>
<sequence length="160" mass="17911">MIGKSDWLERRSRLAPGRVAVIDGDTGQRWTYGDLRERANRLARFLHSHGVGKGDRVTLLAPNHLAYLDMLWACARLGAIFVPLNWRLAATELAEVVNDCTPSLLFVHARFADRAAKLAVPHTMVIEDAAYLEVLSYGRLKRLDGAAPRGWWHRGADGRV</sequence>
<dbReference type="RefSeq" id="WP_054669237.1">
    <property type="nucleotide sequence ID" value="NZ_BMOF01000007.1"/>
</dbReference>
<evidence type="ECO:0000313" key="2">
    <source>
        <dbReference type="EMBL" id="GGJ95194.1"/>
    </source>
</evidence>
<dbReference type="PANTHER" id="PTHR43767:SF1">
    <property type="entry name" value="NONRIBOSOMAL PEPTIDE SYNTHASE PES1 (EUROFUNG)-RELATED"/>
    <property type="match status" value="1"/>
</dbReference>
<reference evidence="2" key="2">
    <citation type="submission" date="2020-09" db="EMBL/GenBank/DDBJ databases">
        <authorList>
            <person name="Sun Q."/>
            <person name="Ohkuma M."/>
        </authorList>
    </citation>
    <scope>NUCLEOTIDE SEQUENCE</scope>
    <source>
        <strain evidence="2">JCM 14719</strain>
    </source>
</reference>
<reference evidence="2" key="1">
    <citation type="journal article" date="2014" name="Int. J. Syst. Evol. Microbiol.">
        <title>Complete genome sequence of Corynebacterium casei LMG S-19264T (=DSM 44701T), isolated from a smear-ripened cheese.</title>
        <authorList>
            <consortium name="US DOE Joint Genome Institute (JGI-PGF)"/>
            <person name="Walter F."/>
            <person name="Albersmeier A."/>
            <person name="Kalinowski J."/>
            <person name="Ruckert C."/>
        </authorList>
    </citation>
    <scope>NUCLEOTIDE SEQUENCE</scope>
    <source>
        <strain evidence="2">JCM 14719</strain>
    </source>
</reference>
<dbReference type="InterPro" id="IPR000873">
    <property type="entry name" value="AMP-dep_synth/lig_dom"/>
</dbReference>
<dbReference type="Proteomes" id="UP000637720">
    <property type="component" value="Unassembled WGS sequence"/>
</dbReference>
<dbReference type="InterPro" id="IPR042099">
    <property type="entry name" value="ANL_N_sf"/>
</dbReference>